<dbReference type="FunFam" id="2.30.30.30:FF:000003">
    <property type="entry name" value="Elongation factor P"/>
    <property type="match status" value="1"/>
</dbReference>
<dbReference type="InterPro" id="IPR013852">
    <property type="entry name" value="Transl_elong_P/YeiP_CS"/>
</dbReference>
<dbReference type="Pfam" id="PF08207">
    <property type="entry name" value="EFP_N"/>
    <property type="match status" value="1"/>
</dbReference>
<sequence length="191" mass="20884">MAGTFDANQLRKGTIYKKDGNTLVVLDYKHIKMGRTPATIRVKVKNIVSGSITEITYGSSDKVEDADVAKRSAQFLYSDGSKLYFMDNEDYSQFELPTEDLGGQEGFLKEGERVVTMYLDGRPISVELPASVELEVTLASDAVAGDSSNNPTKKVKLETGIEINVPLFIKQGEKIKVNTETGEYVGRASGS</sequence>
<keyword evidence="6 7" id="KW-0648">Protein biosynthesis</keyword>
<dbReference type="CDD" id="cd05794">
    <property type="entry name" value="S1_EF-P_repeat_2"/>
    <property type="match status" value="1"/>
</dbReference>
<dbReference type="PANTHER" id="PTHR30053">
    <property type="entry name" value="ELONGATION FACTOR P"/>
    <property type="match status" value="1"/>
</dbReference>
<dbReference type="CDD" id="cd04470">
    <property type="entry name" value="S1_EF-P_repeat_1"/>
    <property type="match status" value="1"/>
</dbReference>
<dbReference type="PANTHER" id="PTHR30053:SF14">
    <property type="entry name" value="TRANSLATION ELONGATION FACTOR KOW-LIKE DOMAIN-CONTAINING PROTEIN"/>
    <property type="match status" value="1"/>
</dbReference>
<evidence type="ECO:0000256" key="2">
    <source>
        <dbReference type="ARBA" id="ARBA00004815"/>
    </source>
</evidence>
<dbReference type="SUPFAM" id="SSF50104">
    <property type="entry name" value="Translation proteins SH3-like domain"/>
    <property type="match status" value="1"/>
</dbReference>
<dbReference type="InterPro" id="IPR020599">
    <property type="entry name" value="Transl_elong_fac_P/YeiP"/>
</dbReference>
<dbReference type="Proteomes" id="UP000760819">
    <property type="component" value="Unassembled WGS sequence"/>
</dbReference>
<evidence type="ECO:0000259" key="10">
    <source>
        <dbReference type="SMART" id="SM00841"/>
    </source>
</evidence>
<name>A0A955KZ26_9BACT</name>
<dbReference type="AlphaFoldDB" id="A0A955KZ26"/>
<proteinExistence type="inferred from homology"/>
<dbReference type="PIRSF" id="PIRSF005901">
    <property type="entry name" value="EF-P"/>
    <property type="match status" value="1"/>
</dbReference>
<dbReference type="InterPro" id="IPR011768">
    <property type="entry name" value="Transl_elongation_fac_P"/>
</dbReference>
<evidence type="ECO:0000256" key="6">
    <source>
        <dbReference type="ARBA" id="ARBA00022917"/>
    </source>
</evidence>
<reference evidence="12" key="1">
    <citation type="submission" date="2020-04" db="EMBL/GenBank/DDBJ databases">
        <authorList>
            <person name="Zhang T."/>
        </authorList>
    </citation>
    <scope>NUCLEOTIDE SEQUENCE</scope>
    <source>
        <strain evidence="12">HKST-UBA12</strain>
    </source>
</reference>
<dbReference type="SUPFAM" id="SSF50249">
    <property type="entry name" value="Nucleic acid-binding proteins"/>
    <property type="match status" value="2"/>
</dbReference>
<dbReference type="Gene3D" id="2.40.50.140">
    <property type="entry name" value="Nucleic acid-binding proteins"/>
    <property type="match status" value="2"/>
</dbReference>
<evidence type="ECO:0000313" key="12">
    <source>
        <dbReference type="EMBL" id="MCA9379442.1"/>
    </source>
</evidence>
<dbReference type="InterPro" id="IPR001059">
    <property type="entry name" value="Transl_elong_P/YeiP_cen"/>
</dbReference>
<dbReference type="InterPro" id="IPR013185">
    <property type="entry name" value="Transl_elong_KOW-like"/>
</dbReference>
<evidence type="ECO:0000256" key="8">
    <source>
        <dbReference type="NCBIfam" id="TIGR00038"/>
    </source>
</evidence>
<dbReference type="EMBL" id="JAGQLI010000186">
    <property type="protein sequence ID" value="MCA9379442.1"/>
    <property type="molecule type" value="Genomic_DNA"/>
</dbReference>
<organism evidence="12 13">
    <name type="scientific">Candidatus Dojkabacteria bacterium</name>
    <dbReference type="NCBI Taxonomy" id="2099670"/>
    <lineage>
        <taxon>Bacteria</taxon>
        <taxon>Candidatus Dojkabacteria</taxon>
    </lineage>
</organism>
<comment type="pathway">
    <text evidence="2 7">Protein biosynthesis; polypeptide chain elongation.</text>
</comment>
<protein>
    <recommendedName>
        <fullName evidence="7 8">Elongation factor P</fullName>
        <shortName evidence="7">EF-P</shortName>
    </recommendedName>
</protein>
<dbReference type="GO" id="GO:0043043">
    <property type="term" value="P:peptide biosynthetic process"/>
    <property type="evidence" value="ECO:0007669"/>
    <property type="project" value="InterPro"/>
</dbReference>
<dbReference type="GO" id="GO:0005829">
    <property type="term" value="C:cytosol"/>
    <property type="evidence" value="ECO:0007669"/>
    <property type="project" value="UniProtKB-ARBA"/>
</dbReference>
<keyword evidence="5 7" id="KW-0251">Elongation factor</keyword>
<feature type="domain" description="Translation elongation factor P/YeiP central" evidence="11">
    <location>
        <begin position="70"/>
        <end position="124"/>
    </location>
</feature>
<feature type="domain" description="Elongation factor P C-terminal" evidence="10">
    <location>
        <begin position="132"/>
        <end position="187"/>
    </location>
</feature>
<dbReference type="FunFam" id="2.40.50.140:FF:000009">
    <property type="entry name" value="Elongation factor P"/>
    <property type="match status" value="1"/>
</dbReference>
<dbReference type="Pfam" id="PF01132">
    <property type="entry name" value="EFP"/>
    <property type="match status" value="1"/>
</dbReference>
<keyword evidence="4 7" id="KW-0963">Cytoplasm</keyword>
<accession>A0A955KZ26</accession>
<evidence type="ECO:0000256" key="9">
    <source>
        <dbReference type="RuleBase" id="RU004389"/>
    </source>
</evidence>
<evidence type="ECO:0000256" key="1">
    <source>
        <dbReference type="ARBA" id="ARBA00004496"/>
    </source>
</evidence>
<dbReference type="PROSITE" id="PS01275">
    <property type="entry name" value="EFP"/>
    <property type="match status" value="1"/>
</dbReference>
<dbReference type="GO" id="GO:0003746">
    <property type="term" value="F:translation elongation factor activity"/>
    <property type="evidence" value="ECO:0007669"/>
    <property type="project" value="UniProtKB-UniRule"/>
</dbReference>
<dbReference type="FunFam" id="2.40.50.140:FF:000004">
    <property type="entry name" value="Elongation factor P"/>
    <property type="match status" value="1"/>
</dbReference>
<comment type="caution">
    <text evidence="12">The sequence shown here is derived from an EMBL/GenBank/DDBJ whole genome shotgun (WGS) entry which is preliminary data.</text>
</comment>
<evidence type="ECO:0000256" key="7">
    <source>
        <dbReference type="HAMAP-Rule" id="MF_00141"/>
    </source>
</evidence>
<dbReference type="HAMAP" id="MF_00141">
    <property type="entry name" value="EF_P"/>
    <property type="match status" value="1"/>
</dbReference>
<dbReference type="NCBIfam" id="NF001810">
    <property type="entry name" value="PRK00529.1"/>
    <property type="match status" value="1"/>
</dbReference>
<evidence type="ECO:0000259" key="11">
    <source>
        <dbReference type="SMART" id="SM01185"/>
    </source>
</evidence>
<dbReference type="InterPro" id="IPR015365">
    <property type="entry name" value="Elong-fact-P_C"/>
</dbReference>
<evidence type="ECO:0000256" key="5">
    <source>
        <dbReference type="ARBA" id="ARBA00022768"/>
    </source>
</evidence>
<comment type="similarity">
    <text evidence="3 7 9">Belongs to the elongation factor P family.</text>
</comment>
<dbReference type="InterPro" id="IPR012340">
    <property type="entry name" value="NA-bd_OB-fold"/>
</dbReference>
<dbReference type="InterPro" id="IPR014722">
    <property type="entry name" value="Rib_uL2_dom2"/>
</dbReference>
<dbReference type="NCBIfam" id="TIGR00038">
    <property type="entry name" value="efp"/>
    <property type="match status" value="1"/>
</dbReference>
<evidence type="ECO:0000256" key="3">
    <source>
        <dbReference type="ARBA" id="ARBA00009479"/>
    </source>
</evidence>
<comment type="subcellular location">
    <subcellularLocation>
        <location evidence="1 7">Cytoplasm</location>
    </subcellularLocation>
</comment>
<evidence type="ECO:0000313" key="13">
    <source>
        <dbReference type="Proteomes" id="UP000760819"/>
    </source>
</evidence>
<dbReference type="Pfam" id="PF09285">
    <property type="entry name" value="Elong-fact-P_C"/>
    <property type="match status" value="1"/>
</dbReference>
<gene>
    <name evidence="7 12" type="primary">efp</name>
    <name evidence="12" type="ORF">KC640_03360</name>
</gene>
<reference evidence="12" key="2">
    <citation type="journal article" date="2021" name="Microbiome">
        <title>Successional dynamics and alternative stable states in a saline activated sludge microbial community over 9 years.</title>
        <authorList>
            <person name="Wang Y."/>
            <person name="Ye J."/>
            <person name="Ju F."/>
            <person name="Liu L."/>
            <person name="Boyd J.A."/>
            <person name="Deng Y."/>
            <person name="Parks D.H."/>
            <person name="Jiang X."/>
            <person name="Yin X."/>
            <person name="Woodcroft B.J."/>
            <person name="Tyson G.W."/>
            <person name="Hugenholtz P."/>
            <person name="Polz M.F."/>
            <person name="Zhang T."/>
        </authorList>
    </citation>
    <scope>NUCLEOTIDE SEQUENCE</scope>
    <source>
        <strain evidence="12">HKST-UBA12</strain>
    </source>
</reference>
<comment type="function">
    <text evidence="7">Involved in peptide bond synthesis. Stimulates efficient translation and peptide-bond synthesis on native or reconstituted 70S ribosomes in vitro. Probably functions indirectly by altering the affinity of the ribosome for aminoacyl-tRNA, thus increasing their reactivity as acceptors for peptidyl transferase.</text>
</comment>
<dbReference type="InterPro" id="IPR008991">
    <property type="entry name" value="Translation_prot_SH3-like_sf"/>
</dbReference>
<dbReference type="SMART" id="SM00841">
    <property type="entry name" value="Elong-fact-P_C"/>
    <property type="match status" value="1"/>
</dbReference>
<dbReference type="Gene3D" id="2.30.30.30">
    <property type="match status" value="1"/>
</dbReference>
<evidence type="ECO:0000256" key="4">
    <source>
        <dbReference type="ARBA" id="ARBA00022490"/>
    </source>
</evidence>
<dbReference type="SMART" id="SM01185">
    <property type="entry name" value="EFP"/>
    <property type="match status" value="1"/>
</dbReference>